<dbReference type="GO" id="GO:0004146">
    <property type="term" value="F:dihydrofolate reductase activity"/>
    <property type="evidence" value="ECO:0007669"/>
    <property type="project" value="UniProtKB-EC"/>
</dbReference>
<evidence type="ECO:0000256" key="1">
    <source>
        <dbReference type="ARBA" id="ARBA00004903"/>
    </source>
</evidence>
<dbReference type="EMBL" id="WSRP01000005">
    <property type="protein sequence ID" value="MVX56106.1"/>
    <property type="molecule type" value="Genomic_DNA"/>
</dbReference>
<dbReference type="PROSITE" id="PS51330">
    <property type="entry name" value="DHFR_2"/>
    <property type="match status" value="1"/>
</dbReference>
<comment type="caution">
    <text evidence="11">The sequence shown here is derived from an EMBL/GenBank/DDBJ whole genome shotgun (WGS) entry which is preliminary data.</text>
</comment>
<keyword evidence="6 8" id="KW-0560">Oxidoreductase</keyword>
<keyword evidence="12" id="KW-1185">Reference proteome</keyword>
<evidence type="ECO:0000256" key="9">
    <source>
        <dbReference type="RuleBase" id="RU004474"/>
    </source>
</evidence>
<evidence type="ECO:0000313" key="11">
    <source>
        <dbReference type="EMBL" id="MVX56106.1"/>
    </source>
</evidence>
<reference evidence="11 12" key="1">
    <citation type="submission" date="2019-12" db="EMBL/GenBank/DDBJ databases">
        <title>Microbes associate with the intestines of laboratory mice.</title>
        <authorList>
            <person name="Navarre W."/>
            <person name="Wong E."/>
        </authorList>
    </citation>
    <scope>NUCLEOTIDE SEQUENCE [LARGE SCALE GENOMIC DNA]</scope>
    <source>
        <strain evidence="11 12">NM82_D38</strain>
    </source>
</reference>
<comment type="pathway">
    <text evidence="1 8">Cofactor biosynthesis; tetrahydrofolate biosynthesis; 5,6,7,8-tetrahydrofolate from 7,8-dihydrofolate: step 1/1.</text>
</comment>
<evidence type="ECO:0000313" key="12">
    <source>
        <dbReference type="Proteomes" id="UP000472580"/>
    </source>
</evidence>
<dbReference type="PANTHER" id="PTHR48069:SF3">
    <property type="entry name" value="DIHYDROFOLATE REDUCTASE"/>
    <property type="match status" value="1"/>
</dbReference>
<dbReference type="PANTHER" id="PTHR48069">
    <property type="entry name" value="DIHYDROFOLATE REDUCTASE"/>
    <property type="match status" value="1"/>
</dbReference>
<evidence type="ECO:0000256" key="3">
    <source>
        <dbReference type="ARBA" id="ARBA00012856"/>
    </source>
</evidence>
<dbReference type="EC" id="1.5.1.3" evidence="3 8"/>
<dbReference type="GO" id="GO:0006730">
    <property type="term" value="P:one-carbon metabolic process"/>
    <property type="evidence" value="ECO:0007669"/>
    <property type="project" value="UniProtKB-KW"/>
</dbReference>
<keyword evidence="11" id="KW-0808">Transferase</keyword>
<evidence type="ECO:0000256" key="8">
    <source>
        <dbReference type="PIRNR" id="PIRNR000194"/>
    </source>
</evidence>
<dbReference type="UniPathway" id="UPA00077">
    <property type="reaction ID" value="UER00158"/>
</dbReference>
<keyword evidence="5 8" id="KW-0521">NADP</keyword>
<dbReference type="GO" id="GO:0005829">
    <property type="term" value="C:cytosol"/>
    <property type="evidence" value="ECO:0007669"/>
    <property type="project" value="TreeGrafter"/>
</dbReference>
<dbReference type="Proteomes" id="UP000472580">
    <property type="component" value="Unassembled WGS sequence"/>
</dbReference>
<evidence type="ECO:0000259" key="10">
    <source>
        <dbReference type="PROSITE" id="PS51330"/>
    </source>
</evidence>
<dbReference type="GO" id="GO:0070401">
    <property type="term" value="F:NADP+ binding"/>
    <property type="evidence" value="ECO:0007669"/>
    <property type="project" value="UniProtKB-ARBA"/>
</dbReference>
<comment type="catalytic activity">
    <reaction evidence="8">
        <text>(6S)-5,6,7,8-tetrahydrofolate + NADP(+) = 7,8-dihydrofolate + NADPH + H(+)</text>
        <dbReference type="Rhea" id="RHEA:15009"/>
        <dbReference type="ChEBI" id="CHEBI:15378"/>
        <dbReference type="ChEBI" id="CHEBI:57451"/>
        <dbReference type="ChEBI" id="CHEBI:57453"/>
        <dbReference type="ChEBI" id="CHEBI:57783"/>
        <dbReference type="ChEBI" id="CHEBI:58349"/>
        <dbReference type="EC" id="1.5.1.3"/>
    </reaction>
</comment>
<dbReference type="Pfam" id="PF00186">
    <property type="entry name" value="DHFR_1"/>
    <property type="match status" value="1"/>
</dbReference>
<keyword evidence="11" id="KW-0418">Kinase</keyword>
<dbReference type="AlphaFoldDB" id="A0A6L6YET6"/>
<proteinExistence type="inferred from homology"/>
<name>A0A6L6YET6_9BURK</name>
<sequence>MKPHISLIVARSQNGVIGKDGKLPWHFPEDLKFFKQITIGKPIIMGRHTWESIGRPLPGRRNVVVTRQPDYKADKAEVVHSLEDAVKLFTPNDNVFIIGGANLYRQALPIVDTAWITEILQDFEGDTTFDSLDLHDWKRVWVEEHPAGESGPWAYRFQRFDRIRHSTY</sequence>
<dbReference type="InterPro" id="IPR024072">
    <property type="entry name" value="DHFR-like_dom_sf"/>
</dbReference>
<dbReference type="GO" id="GO:0016301">
    <property type="term" value="F:kinase activity"/>
    <property type="evidence" value="ECO:0007669"/>
    <property type="project" value="UniProtKB-KW"/>
</dbReference>
<comment type="function">
    <text evidence="7 8">Key enzyme in folate metabolism. Catalyzes an essential reaction for de novo glycine and purine synthesis, and for DNA precursor synthesis.</text>
</comment>
<dbReference type="SUPFAM" id="SSF53597">
    <property type="entry name" value="Dihydrofolate reductase-like"/>
    <property type="match status" value="1"/>
</dbReference>
<dbReference type="GO" id="GO:0046452">
    <property type="term" value="P:dihydrofolate metabolic process"/>
    <property type="evidence" value="ECO:0007669"/>
    <property type="project" value="TreeGrafter"/>
</dbReference>
<dbReference type="GO" id="GO:0046654">
    <property type="term" value="P:tetrahydrofolate biosynthetic process"/>
    <property type="evidence" value="ECO:0007669"/>
    <property type="project" value="UniProtKB-UniPathway"/>
</dbReference>
<evidence type="ECO:0000256" key="7">
    <source>
        <dbReference type="ARBA" id="ARBA00025067"/>
    </source>
</evidence>
<dbReference type="CDD" id="cd00209">
    <property type="entry name" value="DHFR"/>
    <property type="match status" value="1"/>
</dbReference>
<dbReference type="FunFam" id="3.40.430.10:FF:000001">
    <property type="entry name" value="Dihydrofolate reductase"/>
    <property type="match status" value="1"/>
</dbReference>
<dbReference type="Gene3D" id="3.40.430.10">
    <property type="entry name" value="Dihydrofolate Reductase, subunit A"/>
    <property type="match status" value="1"/>
</dbReference>
<protein>
    <recommendedName>
        <fullName evidence="3 8">Dihydrofolate reductase</fullName>
        <ecNumber evidence="3 8">1.5.1.3</ecNumber>
    </recommendedName>
</protein>
<evidence type="ECO:0000256" key="4">
    <source>
        <dbReference type="ARBA" id="ARBA00022563"/>
    </source>
</evidence>
<accession>A0A6L6YET6</accession>
<keyword evidence="4 8" id="KW-0554">One-carbon metabolism</keyword>
<organism evidence="11 12">
    <name type="scientific">Parasutterella muris</name>
    <dbReference type="NCBI Taxonomy" id="2565572"/>
    <lineage>
        <taxon>Bacteria</taxon>
        <taxon>Pseudomonadati</taxon>
        <taxon>Pseudomonadota</taxon>
        <taxon>Betaproteobacteria</taxon>
        <taxon>Burkholderiales</taxon>
        <taxon>Sutterellaceae</taxon>
        <taxon>Parasutterella</taxon>
    </lineage>
</organism>
<dbReference type="RefSeq" id="WP_160334538.1">
    <property type="nucleotide sequence ID" value="NZ_CALPCR010000027.1"/>
</dbReference>
<evidence type="ECO:0000256" key="6">
    <source>
        <dbReference type="ARBA" id="ARBA00023002"/>
    </source>
</evidence>
<dbReference type="InterPro" id="IPR001796">
    <property type="entry name" value="DHFR_dom"/>
</dbReference>
<evidence type="ECO:0000256" key="5">
    <source>
        <dbReference type="ARBA" id="ARBA00022857"/>
    </source>
</evidence>
<dbReference type="OrthoDB" id="9804315at2"/>
<evidence type="ECO:0000256" key="2">
    <source>
        <dbReference type="ARBA" id="ARBA00009539"/>
    </source>
</evidence>
<comment type="similarity">
    <text evidence="2 8 9">Belongs to the dihydrofolate reductase family.</text>
</comment>
<dbReference type="PIRSF" id="PIRSF000194">
    <property type="entry name" value="DHFR"/>
    <property type="match status" value="1"/>
</dbReference>
<gene>
    <name evidence="11" type="ORF">E5987_02655</name>
</gene>
<dbReference type="PRINTS" id="PR00070">
    <property type="entry name" value="DHFR"/>
</dbReference>
<dbReference type="InterPro" id="IPR017925">
    <property type="entry name" value="DHFR_CS"/>
</dbReference>
<feature type="domain" description="DHFR" evidence="10">
    <location>
        <begin position="4"/>
        <end position="162"/>
    </location>
</feature>
<dbReference type="InterPro" id="IPR012259">
    <property type="entry name" value="DHFR"/>
</dbReference>
<dbReference type="PROSITE" id="PS00075">
    <property type="entry name" value="DHFR_1"/>
    <property type="match status" value="1"/>
</dbReference>
<dbReference type="GO" id="GO:0046655">
    <property type="term" value="P:folic acid metabolic process"/>
    <property type="evidence" value="ECO:0007669"/>
    <property type="project" value="TreeGrafter"/>
</dbReference>